<evidence type="ECO:0000256" key="7">
    <source>
        <dbReference type="ARBA" id="ARBA00023033"/>
    </source>
</evidence>
<evidence type="ECO:0000256" key="4">
    <source>
        <dbReference type="ARBA" id="ARBA00022827"/>
    </source>
</evidence>
<keyword evidence="3" id="KW-0285">Flavoprotein</keyword>
<name>A0A4R5QA37_9PROT</name>
<dbReference type="Proteomes" id="UP000295096">
    <property type="component" value="Unassembled WGS sequence"/>
</dbReference>
<comment type="similarity">
    <text evidence="2">Belongs to the FAD-binding monooxygenase family.</text>
</comment>
<evidence type="ECO:0000256" key="1">
    <source>
        <dbReference type="ARBA" id="ARBA00001974"/>
    </source>
</evidence>
<sequence>MASSPTSATTLDVAVVGVGLGGLYALHRLRGMGMTARGYEAGSGIGGTWFWNRYPGARCDIESLEYSYSFSEDLQNEWHWPERYATQPVILEYINHVADRFDLRRDIQLNTRIAEARFDAADRCWTLRTKAGEEIRARHVIMATGNLSTPRVPDFQGIEDFQGKWYHTGLWPAEGVDFTGQTVGVVGTGSTAIQMIPRIAAQAKHLYVFQRTANFSLPARNAPMDAATEADHRARYAERLVDARQTAFGVSGVPIPVQSALAVPEAERRANYEAMWARGGTIPLLNCYNDFLVDERANETAAEFVREKIRGIVKDPRTAALLTPNDHPIGSKRLCLDTGYYETYNRGNVTLVDVRSDPIERVTPRGLRLTGGTEYAVDSLAFATGFDAMTGALREIDIRGAEGQALAEAWEGGPLTYLGLMVAGFPNLFMVTGPGSPGVKSQMIHSIEQHVDWIADCLAHLRAKGLATIAPTEQAQADWVDHVNKVADRTLYPRANSWYVGANVPGKPRVFMPYVGGVAAYRRKCDEVAAKGYAGFVLAD</sequence>
<dbReference type="PANTHER" id="PTHR43098:SF3">
    <property type="entry name" value="L-ORNITHINE N(5)-MONOOXYGENASE-RELATED"/>
    <property type="match status" value="1"/>
</dbReference>
<dbReference type="PANTHER" id="PTHR43098">
    <property type="entry name" value="L-ORNITHINE N(5)-MONOOXYGENASE-RELATED"/>
    <property type="match status" value="1"/>
</dbReference>
<comment type="caution">
    <text evidence="8">The sequence shown here is derived from an EMBL/GenBank/DDBJ whole genome shotgun (WGS) entry which is preliminary data.</text>
</comment>
<organism evidence="8 9">
    <name type="scientific">Dankookia rubra</name>
    <dbReference type="NCBI Taxonomy" id="1442381"/>
    <lineage>
        <taxon>Bacteria</taxon>
        <taxon>Pseudomonadati</taxon>
        <taxon>Pseudomonadota</taxon>
        <taxon>Alphaproteobacteria</taxon>
        <taxon>Acetobacterales</taxon>
        <taxon>Roseomonadaceae</taxon>
        <taxon>Dankookia</taxon>
    </lineage>
</organism>
<reference evidence="8 9" key="1">
    <citation type="journal article" date="2016" name="J. Microbiol.">
        <title>Dankookia rubra gen. nov., sp. nov., an alphaproteobacterium isolated from sediment of a shallow stream.</title>
        <authorList>
            <person name="Kim W.H."/>
            <person name="Kim D.H."/>
            <person name="Kang K."/>
            <person name="Ahn T.Y."/>
        </authorList>
    </citation>
    <scope>NUCLEOTIDE SEQUENCE [LARGE SCALE GENOMIC DNA]</scope>
    <source>
        <strain evidence="8 9">JCM30602</strain>
    </source>
</reference>
<dbReference type="Gene3D" id="3.50.50.60">
    <property type="entry name" value="FAD/NAD(P)-binding domain"/>
    <property type="match status" value="2"/>
</dbReference>
<dbReference type="OrthoDB" id="312624at2"/>
<dbReference type="AlphaFoldDB" id="A0A4R5QA37"/>
<evidence type="ECO:0000256" key="5">
    <source>
        <dbReference type="ARBA" id="ARBA00022857"/>
    </source>
</evidence>
<accession>A0A4R5QA37</accession>
<dbReference type="InterPro" id="IPR050775">
    <property type="entry name" value="FAD-binding_Monooxygenases"/>
</dbReference>
<dbReference type="SUPFAM" id="SSF51905">
    <property type="entry name" value="FAD/NAD(P)-binding domain"/>
    <property type="match status" value="2"/>
</dbReference>
<proteinExistence type="inferred from homology"/>
<evidence type="ECO:0000313" key="9">
    <source>
        <dbReference type="Proteomes" id="UP000295096"/>
    </source>
</evidence>
<protein>
    <submittedName>
        <fullName evidence="8">NAD(P)/FAD-dependent oxidoreductase</fullName>
    </submittedName>
</protein>
<keyword evidence="5" id="KW-0521">NADP</keyword>
<keyword evidence="4" id="KW-0274">FAD</keyword>
<dbReference type="InterPro" id="IPR036188">
    <property type="entry name" value="FAD/NAD-bd_sf"/>
</dbReference>
<keyword evidence="6" id="KW-0560">Oxidoreductase</keyword>
<evidence type="ECO:0000256" key="3">
    <source>
        <dbReference type="ARBA" id="ARBA00022630"/>
    </source>
</evidence>
<evidence type="ECO:0000256" key="2">
    <source>
        <dbReference type="ARBA" id="ARBA00010139"/>
    </source>
</evidence>
<dbReference type="GO" id="GO:0004497">
    <property type="term" value="F:monooxygenase activity"/>
    <property type="evidence" value="ECO:0007669"/>
    <property type="project" value="UniProtKB-KW"/>
</dbReference>
<dbReference type="EMBL" id="SMSJ01000050">
    <property type="protein sequence ID" value="TDH59902.1"/>
    <property type="molecule type" value="Genomic_DNA"/>
</dbReference>
<dbReference type="Pfam" id="PF13738">
    <property type="entry name" value="Pyr_redox_3"/>
    <property type="match status" value="1"/>
</dbReference>
<keyword evidence="9" id="KW-1185">Reference proteome</keyword>
<evidence type="ECO:0000313" key="8">
    <source>
        <dbReference type="EMBL" id="TDH59902.1"/>
    </source>
</evidence>
<keyword evidence="7" id="KW-0503">Monooxygenase</keyword>
<evidence type="ECO:0000256" key="6">
    <source>
        <dbReference type="ARBA" id="ARBA00023002"/>
    </source>
</evidence>
<gene>
    <name evidence="8" type="ORF">E2C06_25000</name>
</gene>
<comment type="cofactor">
    <cofactor evidence="1">
        <name>FAD</name>
        <dbReference type="ChEBI" id="CHEBI:57692"/>
    </cofactor>
</comment>
<dbReference type="RefSeq" id="WP_133291311.1">
    <property type="nucleotide sequence ID" value="NZ_SMSJ01000050.1"/>
</dbReference>